<accession>A0A517W084</accession>
<dbReference type="EMBL" id="CP037920">
    <property type="protein sequence ID" value="QDT98650.1"/>
    <property type="molecule type" value="Genomic_DNA"/>
</dbReference>
<name>A0A517W084_9PLAN</name>
<dbReference type="AlphaFoldDB" id="A0A517W084"/>
<gene>
    <name evidence="1" type="ORF">V144x_41570</name>
</gene>
<organism evidence="1 2">
    <name type="scientific">Gimesia aquarii</name>
    <dbReference type="NCBI Taxonomy" id="2527964"/>
    <lineage>
        <taxon>Bacteria</taxon>
        <taxon>Pseudomonadati</taxon>
        <taxon>Planctomycetota</taxon>
        <taxon>Planctomycetia</taxon>
        <taxon>Planctomycetales</taxon>
        <taxon>Planctomycetaceae</taxon>
        <taxon>Gimesia</taxon>
    </lineage>
</organism>
<dbReference type="KEGG" id="gaw:V144x_41570"/>
<proteinExistence type="predicted"/>
<reference evidence="1 2" key="1">
    <citation type="submission" date="2019-03" db="EMBL/GenBank/DDBJ databases">
        <title>Deep-cultivation of Planctomycetes and their phenomic and genomic characterization uncovers novel biology.</title>
        <authorList>
            <person name="Wiegand S."/>
            <person name="Jogler M."/>
            <person name="Boedeker C."/>
            <person name="Pinto D."/>
            <person name="Vollmers J."/>
            <person name="Rivas-Marin E."/>
            <person name="Kohn T."/>
            <person name="Peeters S.H."/>
            <person name="Heuer A."/>
            <person name="Rast P."/>
            <person name="Oberbeckmann S."/>
            <person name="Bunk B."/>
            <person name="Jeske O."/>
            <person name="Meyerdierks A."/>
            <person name="Storesund J.E."/>
            <person name="Kallscheuer N."/>
            <person name="Luecker S."/>
            <person name="Lage O.M."/>
            <person name="Pohl T."/>
            <person name="Merkel B.J."/>
            <person name="Hornburger P."/>
            <person name="Mueller R.-W."/>
            <person name="Bruemmer F."/>
            <person name="Labrenz M."/>
            <person name="Spormann A.M."/>
            <person name="Op den Camp H."/>
            <person name="Overmann J."/>
            <person name="Amann R."/>
            <person name="Jetten M.S.M."/>
            <person name="Mascher T."/>
            <person name="Medema M.H."/>
            <person name="Devos D.P."/>
            <person name="Kaster A.-K."/>
            <person name="Ovreas L."/>
            <person name="Rohde M."/>
            <person name="Galperin M.Y."/>
            <person name="Jogler C."/>
        </authorList>
    </citation>
    <scope>NUCLEOTIDE SEQUENCE [LARGE SCALE GENOMIC DNA]</scope>
    <source>
        <strain evidence="1 2">V144</strain>
    </source>
</reference>
<evidence type="ECO:0000313" key="2">
    <source>
        <dbReference type="Proteomes" id="UP000318704"/>
    </source>
</evidence>
<protein>
    <submittedName>
        <fullName evidence="1">Uncharacterized protein</fullName>
    </submittedName>
</protein>
<dbReference type="Proteomes" id="UP000318704">
    <property type="component" value="Chromosome"/>
</dbReference>
<evidence type="ECO:0000313" key="1">
    <source>
        <dbReference type="EMBL" id="QDT98650.1"/>
    </source>
</evidence>
<sequence>MVNLSQSCSKFSCGSQKIKTASTLEVVFLYDITQKKIRCFFRNHIIIVASQIFRDYDQTVGSLLNQHRVLPNRSEYLKLLTTLSQ</sequence>